<sequence length="85" mass="9944">MLKLLIKKMEQLDKKVDALQKENEEYKRKATTPENRDRDYIQFRGRGYGRDRGSRGRGRGSDKSEKEPTSEDQKSVDDLNKKISP</sequence>
<evidence type="ECO:0000313" key="2">
    <source>
        <dbReference type="EMBL" id="KAH3739135.1"/>
    </source>
</evidence>
<feature type="region of interest" description="Disordered" evidence="1">
    <location>
        <begin position="22"/>
        <end position="85"/>
    </location>
</feature>
<reference evidence="2" key="2">
    <citation type="submission" date="2020-11" db="EMBL/GenBank/DDBJ databases">
        <authorList>
            <person name="McCartney M.A."/>
            <person name="Auch B."/>
            <person name="Kono T."/>
            <person name="Mallez S."/>
            <person name="Becker A."/>
            <person name="Gohl D.M."/>
            <person name="Silverstein K.A.T."/>
            <person name="Koren S."/>
            <person name="Bechman K.B."/>
            <person name="Herman A."/>
            <person name="Abrahante J.E."/>
            <person name="Garbe J."/>
        </authorList>
    </citation>
    <scope>NUCLEOTIDE SEQUENCE</scope>
    <source>
        <strain evidence="2">Duluth1</strain>
        <tissue evidence="2">Whole animal</tissue>
    </source>
</reference>
<dbReference type="Proteomes" id="UP000828390">
    <property type="component" value="Unassembled WGS sequence"/>
</dbReference>
<name>A0A9D4HXN3_DREPO</name>
<proteinExistence type="predicted"/>
<dbReference type="AlphaFoldDB" id="A0A9D4HXN3"/>
<accession>A0A9D4HXN3</accession>
<dbReference type="EMBL" id="JAIWYP010000011">
    <property type="protein sequence ID" value="KAH3739135.1"/>
    <property type="molecule type" value="Genomic_DNA"/>
</dbReference>
<feature type="compositionally biased region" description="Basic and acidic residues" evidence="1">
    <location>
        <begin position="48"/>
        <end position="85"/>
    </location>
</feature>
<reference evidence="2" key="1">
    <citation type="journal article" date="2019" name="bioRxiv">
        <title>The Genome of the Zebra Mussel, Dreissena polymorpha: A Resource for Invasive Species Research.</title>
        <authorList>
            <person name="McCartney M.A."/>
            <person name="Auch B."/>
            <person name="Kono T."/>
            <person name="Mallez S."/>
            <person name="Zhang Y."/>
            <person name="Obille A."/>
            <person name="Becker A."/>
            <person name="Abrahante J.E."/>
            <person name="Garbe J."/>
            <person name="Badalamenti J.P."/>
            <person name="Herman A."/>
            <person name="Mangelson H."/>
            <person name="Liachko I."/>
            <person name="Sullivan S."/>
            <person name="Sone E.D."/>
            <person name="Koren S."/>
            <person name="Silverstein K.A.T."/>
            <person name="Beckman K.B."/>
            <person name="Gohl D.M."/>
        </authorList>
    </citation>
    <scope>NUCLEOTIDE SEQUENCE</scope>
    <source>
        <strain evidence="2">Duluth1</strain>
        <tissue evidence="2">Whole animal</tissue>
    </source>
</reference>
<organism evidence="2 3">
    <name type="scientific">Dreissena polymorpha</name>
    <name type="common">Zebra mussel</name>
    <name type="synonym">Mytilus polymorpha</name>
    <dbReference type="NCBI Taxonomy" id="45954"/>
    <lineage>
        <taxon>Eukaryota</taxon>
        <taxon>Metazoa</taxon>
        <taxon>Spiralia</taxon>
        <taxon>Lophotrochozoa</taxon>
        <taxon>Mollusca</taxon>
        <taxon>Bivalvia</taxon>
        <taxon>Autobranchia</taxon>
        <taxon>Heteroconchia</taxon>
        <taxon>Euheterodonta</taxon>
        <taxon>Imparidentia</taxon>
        <taxon>Neoheterodontei</taxon>
        <taxon>Myida</taxon>
        <taxon>Dreissenoidea</taxon>
        <taxon>Dreissenidae</taxon>
        <taxon>Dreissena</taxon>
    </lineage>
</organism>
<evidence type="ECO:0000313" key="3">
    <source>
        <dbReference type="Proteomes" id="UP000828390"/>
    </source>
</evidence>
<comment type="caution">
    <text evidence="2">The sequence shown here is derived from an EMBL/GenBank/DDBJ whole genome shotgun (WGS) entry which is preliminary data.</text>
</comment>
<gene>
    <name evidence="2" type="ORF">DPMN_045782</name>
</gene>
<keyword evidence="3" id="KW-1185">Reference proteome</keyword>
<protein>
    <submittedName>
        <fullName evidence="2">Uncharacterized protein</fullName>
    </submittedName>
</protein>
<evidence type="ECO:0000256" key="1">
    <source>
        <dbReference type="SAM" id="MobiDB-lite"/>
    </source>
</evidence>